<dbReference type="EMBL" id="ML122250">
    <property type="protein sequence ID" value="RPD67533.1"/>
    <property type="molecule type" value="Genomic_DNA"/>
</dbReference>
<dbReference type="Gene3D" id="2.130.10.80">
    <property type="entry name" value="Galactose oxidase/kelch, beta-propeller"/>
    <property type="match status" value="1"/>
</dbReference>
<organism evidence="5 6">
    <name type="scientific">Lentinus tigrinus ALCF2SS1-6</name>
    <dbReference type="NCBI Taxonomy" id="1328759"/>
    <lineage>
        <taxon>Eukaryota</taxon>
        <taxon>Fungi</taxon>
        <taxon>Dikarya</taxon>
        <taxon>Basidiomycota</taxon>
        <taxon>Agaricomycotina</taxon>
        <taxon>Agaricomycetes</taxon>
        <taxon>Polyporales</taxon>
        <taxon>Polyporaceae</taxon>
        <taxon>Lentinus</taxon>
    </lineage>
</organism>
<evidence type="ECO:0000313" key="5">
    <source>
        <dbReference type="EMBL" id="RPD67533.1"/>
    </source>
</evidence>
<feature type="domain" description="Glyoxal oxidase N-terminal" evidence="3">
    <location>
        <begin position="83"/>
        <end position="456"/>
    </location>
</feature>
<dbReference type="SUPFAM" id="SSF50965">
    <property type="entry name" value="Galactose oxidase, central domain"/>
    <property type="match status" value="1"/>
</dbReference>
<dbReference type="SUPFAM" id="SSF81296">
    <property type="entry name" value="E set domains"/>
    <property type="match status" value="1"/>
</dbReference>
<feature type="domain" description="Galactose oxidase-like Early set" evidence="4">
    <location>
        <begin position="461"/>
        <end position="562"/>
    </location>
</feature>
<keyword evidence="6" id="KW-1185">Reference proteome</keyword>
<protein>
    <submittedName>
        <fullName evidence="5">Glyoxal oxidase</fullName>
    </submittedName>
</protein>
<accession>A0A5C2SUA9</accession>
<proteinExistence type="predicted"/>
<dbReference type="InterPro" id="IPR015202">
    <property type="entry name" value="GO-like_E_set"/>
</dbReference>
<keyword evidence="1 2" id="KW-0732">Signal</keyword>
<feature type="chain" id="PRO_5022840610" evidence="2">
    <location>
        <begin position="22"/>
        <end position="572"/>
    </location>
</feature>
<dbReference type="Pfam" id="PF07250">
    <property type="entry name" value="Glyoxal_oxid_N"/>
    <property type="match status" value="1"/>
</dbReference>
<dbReference type="InterPro" id="IPR009880">
    <property type="entry name" value="Glyoxal_oxidase_N"/>
</dbReference>
<dbReference type="AlphaFoldDB" id="A0A5C2SUA9"/>
<evidence type="ECO:0000259" key="3">
    <source>
        <dbReference type="Pfam" id="PF07250"/>
    </source>
</evidence>
<evidence type="ECO:0000313" key="6">
    <source>
        <dbReference type="Proteomes" id="UP000313359"/>
    </source>
</evidence>
<sequence>MAHALLLVLSLLTTVAKLVGAKPLSPSQLLDTTVKPRAPGWTFNTKTETSGIVALESIVVSPTLALFFDRASDDPLQINGHSAWGALWNLETSNVTAIDVVTNSFCAGGALLSNGTMASIGGDQTGFPGNPVIKPGNQAIRLLGPCSSPTGEDCTLFEDPNLVLQAERWYPSAIRIFDGSLLIAGGMHVEAVFYNVDPENSFEFFPRKEESVRPSAFLERALPANLFPRMLALPDGTVFMVANNQTIIYDIEANTETVLPDLPNGVRVTNPIDGSIILLPLSPPDFTPEVLVCGGTIIDDTIQPGNLTSQIPATSQCSRITVTPEGIAKGWEVEHMLEGRTMHELLHIPNGQILIANGAGTGFAGFNSVQDLIGNSNADHAVLVPSIYTPDAPLGERIINSGMPSSGIARVYHSTITLTPQGNFLIGGSNPNNGTVVGANVTFPSEFRIQTLDPPFMSVPRPQIVSMPEKLSFNTSFTVPISLPSSLSRPDANVQVALMDLGFSTHGFHAGARLVLMDSEISSDGKSLTFVTPPNGRVYPPGPATVFLTVDNVTSEGAWVMMGSGNSPPTLE</sequence>
<gene>
    <name evidence="5" type="ORF">L227DRAFT_648567</name>
</gene>
<dbReference type="Pfam" id="PF09118">
    <property type="entry name" value="GO-like_E_set"/>
    <property type="match status" value="1"/>
</dbReference>
<reference evidence="5" key="1">
    <citation type="journal article" date="2018" name="Genome Biol. Evol.">
        <title>Genomics and development of Lentinus tigrinus, a white-rot wood-decaying mushroom with dimorphic fruiting bodies.</title>
        <authorList>
            <person name="Wu B."/>
            <person name="Xu Z."/>
            <person name="Knudson A."/>
            <person name="Carlson A."/>
            <person name="Chen N."/>
            <person name="Kovaka S."/>
            <person name="LaButti K."/>
            <person name="Lipzen A."/>
            <person name="Pennachio C."/>
            <person name="Riley R."/>
            <person name="Schakwitz W."/>
            <person name="Umezawa K."/>
            <person name="Ohm R.A."/>
            <person name="Grigoriev I.V."/>
            <person name="Nagy L.G."/>
            <person name="Gibbons J."/>
            <person name="Hibbett D."/>
        </authorList>
    </citation>
    <scope>NUCLEOTIDE SEQUENCE [LARGE SCALE GENOMIC DNA]</scope>
    <source>
        <strain evidence="5">ALCF2SS1-6</strain>
    </source>
</reference>
<evidence type="ECO:0000256" key="1">
    <source>
        <dbReference type="ARBA" id="ARBA00022729"/>
    </source>
</evidence>
<dbReference type="STRING" id="1328759.A0A5C2SUA9"/>
<dbReference type="Gene3D" id="2.60.40.10">
    <property type="entry name" value="Immunoglobulins"/>
    <property type="match status" value="1"/>
</dbReference>
<dbReference type="PANTHER" id="PTHR32208">
    <property type="entry name" value="SECRETED PROTEIN-RELATED"/>
    <property type="match status" value="1"/>
</dbReference>
<dbReference type="CDD" id="cd02851">
    <property type="entry name" value="E_set_GO_C"/>
    <property type="match status" value="1"/>
</dbReference>
<dbReference type="Proteomes" id="UP000313359">
    <property type="component" value="Unassembled WGS sequence"/>
</dbReference>
<dbReference type="InterPro" id="IPR011043">
    <property type="entry name" value="Gal_Oxase/kelch_b-propeller"/>
</dbReference>
<name>A0A5C2SUA9_9APHY</name>
<dbReference type="OrthoDB" id="2019572at2759"/>
<evidence type="ECO:0000259" key="4">
    <source>
        <dbReference type="Pfam" id="PF09118"/>
    </source>
</evidence>
<feature type="signal peptide" evidence="2">
    <location>
        <begin position="1"/>
        <end position="21"/>
    </location>
</feature>
<dbReference type="PANTHER" id="PTHR32208:SF96">
    <property type="entry name" value="GLYOXAL OXIDASE"/>
    <property type="match status" value="1"/>
</dbReference>
<evidence type="ECO:0000256" key="2">
    <source>
        <dbReference type="SAM" id="SignalP"/>
    </source>
</evidence>
<dbReference type="InterPro" id="IPR014756">
    <property type="entry name" value="Ig_E-set"/>
</dbReference>
<dbReference type="InterPro" id="IPR013783">
    <property type="entry name" value="Ig-like_fold"/>
</dbReference>
<dbReference type="InterPro" id="IPR037293">
    <property type="entry name" value="Gal_Oxidase_central_sf"/>
</dbReference>